<evidence type="ECO:0000256" key="3">
    <source>
        <dbReference type="ARBA" id="ARBA00022692"/>
    </source>
</evidence>
<feature type="transmembrane region" description="Helical" evidence="12">
    <location>
        <begin position="238"/>
        <end position="258"/>
    </location>
</feature>
<keyword evidence="9 12" id="KW-0472">Membrane</keyword>
<keyword evidence="7" id="KW-0408">Iron</keyword>
<dbReference type="EMBL" id="JAYJLD010000002">
    <property type="protein sequence ID" value="MEB3100486.1"/>
    <property type="molecule type" value="Genomic_DNA"/>
</dbReference>
<keyword evidence="14" id="KW-1185">Reference proteome</keyword>
<gene>
    <name evidence="13" type="ORF">VF724_02280</name>
</gene>
<keyword evidence="5 12" id="KW-1133">Transmembrane helix</keyword>
<protein>
    <submittedName>
        <fullName evidence="13">COX15/CtaA family protein</fullName>
    </submittedName>
</protein>
<evidence type="ECO:0000256" key="11">
    <source>
        <dbReference type="ARBA" id="ARBA00023444"/>
    </source>
</evidence>
<evidence type="ECO:0000256" key="5">
    <source>
        <dbReference type="ARBA" id="ARBA00022989"/>
    </source>
</evidence>
<dbReference type="Proteomes" id="UP001310386">
    <property type="component" value="Unassembled WGS sequence"/>
</dbReference>
<evidence type="ECO:0000256" key="2">
    <source>
        <dbReference type="ARBA" id="ARBA00022475"/>
    </source>
</evidence>
<keyword evidence="2" id="KW-1003">Cell membrane</keyword>
<evidence type="ECO:0000256" key="6">
    <source>
        <dbReference type="ARBA" id="ARBA00023002"/>
    </source>
</evidence>
<feature type="transmembrane region" description="Helical" evidence="12">
    <location>
        <begin position="137"/>
        <end position="160"/>
    </location>
</feature>
<feature type="transmembrane region" description="Helical" evidence="12">
    <location>
        <begin position="270"/>
        <end position="293"/>
    </location>
</feature>
<keyword evidence="6" id="KW-0560">Oxidoreductase</keyword>
<keyword evidence="3 12" id="KW-0812">Transmembrane</keyword>
<comment type="caution">
    <text evidence="13">The sequence shown here is derived from an EMBL/GenBank/DDBJ whole genome shotgun (WGS) entry which is preliminary data.</text>
</comment>
<comment type="pathway">
    <text evidence="11">Porphyrin-containing compound metabolism.</text>
</comment>
<dbReference type="PANTHER" id="PTHR35457">
    <property type="entry name" value="HEME A SYNTHASE"/>
    <property type="match status" value="1"/>
</dbReference>
<evidence type="ECO:0000313" key="13">
    <source>
        <dbReference type="EMBL" id="MEB3100486.1"/>
    </source>
</evidence>
<accession>A0ABU5ZFL7</accession>
<feature type="transmembrane region" description="Helical" evidence="12">
    <location>
        <begin position="26"/>
        <end position="45"/>
    </location>
</feature>
<proteinExistence type="predicted"/>
<evidence type="ECO:0000256" key="7">
    <source>
        <dbReference type="ARBA" id="ARBA00023004"/>
    </source>
</evidence>
<dbReference type="RefSeq" id="WP_371752594.1">
    <property type="nucleotide sequence ID" value="NZ_JAYJLD010000002.1"/>
</dbReference>
<dbReference type="InterPro" id="IPR050450">
    <property type="entry name" value="COX15/CtaA_HemeA_synthase"/>
</dbReference>
<organism evidence="13 14">
    <name type="scientific">Ferviditalea candida</name>
    <dbReference type="NCBI Taxonomy" id="3108399"/>
    <lineage>
        <taxon>Bacteria</taxon>
        <taxon>Bacillati</taxon>
        <taxon>Bacillota</taxon>
        <taxon>Bacilli</taxon>
        <taxon>Bacillales</taxon>
        <taxon>Paenibacillaceae</taxon>
        <taxon>Ferviditalea</taxon>
    </lineage>
</organism>
<evidence type="ECO:0000256" key="10">
    <source>
        <dbReference type="ARBA" id="ARBA00023157"/>
    </source>
</evidence>
<keyword evidence="8" id="KW-0350">Heme biosynthesis</keyword>
<name>A0ABU5ZFL7_9BACL</name>
<comment type="subcellular location">
    <subcellularLocation>
        <location evidence="1">Membrane</location>
        <topology evidence="1">Multi-pass membrane protein</topology>
    </subcellularLocation>
</comment>
<keyword evidence="10" id="KW-1015">Disulfide bond</keyword>
<sequence length="332" mass="36726">MKFVVYRRNDFNYKVGVSTVRNGLKWMTFLTSAGMFLVLLGGALVTKTKAGRGCGSDWPLCNGKFVPAYTLESMIEYNHRVVTGIVGILVVVTVVLVWSRLKKQTDAKLYAAGILFFTLLQAALGAMAVMWQQSSAVLALHFGISLLAFSSTLLLAVTVWRLERKPKTEADPDPAVGQAIRISKGFRNLIWLITVYTYIVVYLGAFVRHTFSSGGCTGWPLCNGQWIPELTGATGIVFMHRVAAAVLLLAIIWMAFLANSRYQGHKETQSLAFIILALALLQVMSGAWVSYTIGNEEVFIFSSLLHTVVISGLFGILSYASVRFWELHRLQK</sequence>
<evidence type="ECO:0000256" key="12">
    <source>
        <dbReference type="SAM" id="Phobius"/>
    </source>
</evidence>
<dbReference type="Pfam" id="PF02628">
    <property type="entry name" value="COX15-CtaA"/>
    <property type="match status" value="1"/>
</dbReference>
<dbReference type="InterPro" id="IPR003780">
    <property type="entry name" value="COX15/CtaA_fam"/>
</dbReference>
<keyword evidence="4" id="KW-0479">Metal-binding</keyword>
<feature type="transmembrane region" description="Helical" evidence="12">
    <location>
        <begin position="189"/>
        <end position="211"/>
    </location>
</feature>
<evidence type="ECO:0000256" key="4">
    <source>
        <dbReference type="ARBA" id="ARBA00022723"/>
    </source>
</evidence>
<evidence type="ECO:0000313" key="14">
    <source>
        <dbReference type="Proteomes" id="UP001310386"/>
    </source>
</evidence>
<feature type="transmembrane region" description="Helical" evidence="12">
    <location>
        <begin position="110"/>
        <end position="131"/>
    </location>
</feature>
<dbReference type="PANTHER" id="PTHR35457:SF1">
    <property type="entry name" value="HEME A SYNTHASE"/>
    <property type="match status" value="1"/>
</dbReference>
<evidence type="ECO:0000256" key="8">
    <source>
        <dbReference type="ARBA" id="ARBA00023133"/>
    </source>
</evidence>
<feature type="transmembrane region" description="Helical" evidence="12">
    <location>
        <begin position="299"/>
        <end position="322"/>
    </location>
</feature>
<evidence type="ECO:0000256" key="9">
    <source>
        <dbReference type="ARBA" id="ARBA00023136"/>
    </source>
</evidence>
<reference evidence="13" key="1">
    <citation type="submission" date="2023-12" db="EMBL/GenBank/DDBJ databases">
        <title>Fervidustalea candida gen. nov., sp. nov., a novel member of the family Paenibacillaceae isolated from a geothermal area.</title>
        <authorList>
            <person name="Li W.-J."/>
            <person name="Jiao J.-Y."/>
            <person name="Chen Y."/>
        </authorList>
    </citation>
    <scope>NUCLEOTIDE SEQUENCE</scope>
    <source>
        <strain evidence="13">SYSU GA230002</strain>
    </source>
</reference>
<evidence type="ECO:0000256" key="1">
    <source>
        <dbReference type="ARBA" id="ARBA00004141"/>
    </source>
</evidence>
<feature type="transmembrane region" description="Helical" evidence="12">
    <location>
        <begin position="81"/>
        <end position="98"/>
    </location>
</feature>